<dbReference type="AlphaFoldDB" id="B8AAI6"/>
<dbReference type="Proteomes" id="UP000007015">
    <property type="component" value="Chromosome 1"/>
</dbReference>
<dbReference type="CDD" id="cd06222">
    <property type="entry name" value="RNase_H_like"/>
    <property type="match status" value="1"/>
</dbReference>
<organism evidence="3 4">
    <name type="scientific">Oryza sativa subsp. indica</name>
    <name type="common">Rice</name>
    <dbReference type="NCBI Taxonomy" id="39946"/>
    <lineage>
        <taxon>Eukaryota</taxon>
        <taxon>Viridiplantae</taxon>
        <taxon>Streptophyta</taxon>
        <taxon>Embryophyta</taxon>
        <taxon>Tracheophyta</taxon>
        <taxon>Spermatophyta</taxon>
        <taxon>Magnoliopsida</taxon>
        <taxon>Liliopsida</taxon>
        <taxon>Poales</taxon>
        <taxon>Poaceae</taxon>
        <taxon>BOP clade</taxon>
        <taxon>Oryzoideae</taxon>
        <taxon>Oryzeae</taxon>
        <taxon>Oryzinae</taxon>
        <taxon>Oryza</taxon>
        <taxon>Oryza sativa</taxon>
    </lineage>
</organism>
<evidence type="ECO:0000259" key="2">
    <source>
        <dbReference type="Pfam" id="PF13456"/>
    </source>
</evidence>
<evidence type="ECO:0000313" key="3">
    <source>
        <dbReference type="EMBL" id="EEC71624.1"/>
    </source>
</evidence>
<name>B8AAI6_ORYSI</name>
<dbReference type="PANTHER" id="PTHR47723:SF19">
    <property type="entry name" value="POLYNUCLEOTIDYL TRANSFERASE, RIBONUCLEASE H-LIKE SUPERFAMILY PROTEIN"/>
    <property type="match status" value="1"/>
</dbReference>
<dbReference type="Gene3D" id="3.30.420.10">
    <property type="entry name" value="Ribonuclease H-like superfamily/Ribonuclease H"/>
    <property type="match status" value="1"/>
</dbReference>
<feature type="compositionally biased region" description="Basic residues" evidence="1">
    <location>
        <begin position="32"/>
        <end position="41"/>
    </location>
</feature>
<feature type="domain" description="RNase H type-1" evidence="2">
    <location>
        <begin position="174"/>
        <end position="279"/>
    </location>
</feature>
<reference evidence="3 4" key="1">
    <citation type="journal article" date="2005" name="PLoS Biol.">
        <title>The genomes of Oryza sativa: a history of duplications.</title>
        <authorList>
            <person name="Yu J."/>
            <person name="Wang J."/>
            <person name="Lin W."/>
            <person name="Li S."/>
            <person name="Li H."/>
            <person name="Zhou J."/>
            <person name="Ni P."/>
            <person name="Dong W."/>
            <person name="Hu S."/>
            <person name="Zeng C."/>
            <person name="Zhang J."/>
            <person name="Zhang Y."/>
            <person name="Li R."/>
            <person name="Xu Z."/>
            <person name="Li S."/>
            <person name="Li X."/>
            <person name="Zheng H."/>
            <person name="Cong L."/>
            <person name="Lin L."/>
            <person name="Yin J."/>
            <person name="Geng J."/>
            <person name="Li G."/>
            <person name="Shi J."/>
            <person name="Liu J."/>
            <person name="Lv H."/>
            <person name="Li J."/>
            <person name="Wang J."/>
            <person name="Deng Y."/>
            <person name="Ran L."/>
            <person name="Shi X."/>
            <person name="Wang X."/>
            <person name="Wu Q."/>
            <person name="Li C."/>
            <person name="Ren X."/>
            <person name="Wang J."/>
            <person name="Wang X."/>
            <person name="Li D."/>
            <person name="Liu D."/>
            <person name="Zhang X."/>
            <person name="Ji Z."/>
            <person name="Zhao W."/>
            <person name="Sun Y."/>
            <person name="Zhang Z."/>
            <person name="Bao J."/>
            <person name="Han Y."/>
            <person name="Dong L."/>
            <person name="Ji J."/>
            <person name="Chen P."/>
            <person name="Wu S."/>
            <person name="Liu J."/>
            <person name="Xiao Y."/>
            <person name="Bu D."/>
            <person name="Tan J."/>
            <person name="Yang L."/>
            <person name="Ye C."/>
            <person name="Zhang J."/>
            <person name="Xu J."/>
            <person name="Zhou Y."/>
            <person name="Yu Y."/>
            <person name="Zhang B."/>
            <person name="Zhuang S."/>
            <person name="Wei H."/>
            <person name="Liu B."/>
            <person name="Lei M."/>
            <person name="Yu H."/>
            <person name="Li Y."/>
            <person name="Xu H."/>
            <person name="Wei S."/>
            <person name="He X."/>
            <person name="Fang L."/>
            <person name="Zhang Z."/>
            <person name="Zhang Y."/>
            <person name="Huang X."/>
            <person name="Su Z."/>
            <person name="Tong W."/>
            <person name="Li J."/>
            <person name="Tong Z."/>
            <person name="Li S."/>
            <person name="Ye J."/>
            <person name="Wang L."/>
            <person name="Fang L."/>
            <person name="Lei T."/>
            <person name="Chen C."/>
            <person name="Chen H."/>
            <person name="Xu Z."/>
            <person name="Li H."/>
            <person name="Huang H."/>
            <person name="Zhang F."/>
            <person name="Xu H."/>
            <person name="Li N."/>
            <person name="Zhao C."/>
            <person name="Li S."/>
            <person name="Dong L."/>
            <person name="Huang Y."/>
            <person name="Li L."/>
            <person name="Xi Y."/>
            <person name="Qi Q."/>
            <person name="Li W."/>
            <person name="Zhang B."/>
            <person name="Hu W."/>
            <person name="Zhang Y."/>
            <person name="Tian X."/>
            <person name="Jiao Y."/>
            <person name="Liang X."/>
            <person name="Jin J."/>
            <person name="Gao L."/>
            <person name="Zheng W."/>
            <person name="Hao B."/>
            <person name="Liu S."/>
            <person name="Wang W."/>
            <person name="Yuan L."/>
            <person name="Cao M."/>
            <person name="McDermott J."/>
            <person name="Samudrala R."/>
            <person name="Wang J."/>
            <person name="Wong G.K."/>
            <person name="Yang H."/>
        </authorList>
    </citation>
    <scope>NUCLEOTIDE SEQUENCE [LARGE SCALE GENOMIC DNA]</scope>
    <source>
        <strain evidence="4">cv. 93-11</strain>
    </source>
</reference>
<dbReference type="InterPro" id="IPR053151">
    <property type="entry name" value="RNase_H-like"/>
</dbReference>
<evidence type="ECO:0000256" key="1">
    <source>
        <dbReference type="SAM" id="MobiDB-lite"/>
    </source>
</evidence>
<proteinExistence type="predicted"/>
<dbReference type="PANTHER" id="PTHR47723">
    <property type="entry name" value="OS05G0353850 PROTEIN"/>
    <property type="match status" value="1"/>
</dbReference>
<dbReference type="Pfam" id="PF13456">
    <property type="entry name" value="RVT_3"/>
    <property type="match status" value="1"/>
</dbReference>
<gene>
    <name evidence="3" type="ORF">OsI_04044</name>
</gene>
<dbReference type="Gramene" id="BGIOSGA000666-TA">
    <property type="protein sequence ID" value="BGIOSGA000666-PA"/>
    <property type="gene ID" value="BGIOSGA000666"/>
</dbReference>
<accession>B8AAI6</accession>
<dbReference type="GO" id="GO:0003676">
    <property type="term" value="F:nucleic acid binding"/>
    <property type="evidence" value="ECO:0007669"/>
    <property type="project" value="InterPro"/>
</dbReference>
<dbReference type="InterPro" id="IPR002156">
    <property type="entry name" value="RNaseH_domain"/>
</dbReference>
<dbReference type="HOGENOM" id="CLU_875466_0_0_1"/>
<dbReference type="EMBL" id="CM000126">
    <property type="protein sequence ID" value="EEC71624.1"/>
    <property type="molecule type" value="Genomic_DNA"/>
</dbReference>
<sequence>MHVYTYQVDAVVSSEGEDVRKETTLGQDEPGRRRRRRLRGPGRRERAATLVTTTPVAGAPRHLRRFIRLLVIAAVLEEVDRTGWGRARCGIFGRCTMRASNSLATAALSNWLAVVASQFRLAVPWNGYIFTNPSHAELEKVRPEKPTARLDCAETSNEAEHNSNSNGNLMRTHLWDNSGSVIVAEAAQILYLIDAFHAETIAVKAGIDAAAKKGIVQVELETDSMMLMYAMTMRGAKYSLAATGGLLHEINCSLRTYLVLSNVNHCPGSCNKVAYDLAAYGCSCPQLTSLVRDGIPPGLAILSHQWYNGIRYSSKKGI</sequence>
<keyword evidence="4" id="KW-1185">Reference proteome</keyword>
<dbReference type="GO" id="GO:0004523">
    <property type="term" value="F:RNA-DNA hybrid ribonuclease activity"/>
    <property type="evidence" value="ECO:0007669"/>
    <property type="project" value="InterPro"/>
</dbReference>
<feature type="region of interest" description="Disordered" evidence="1">
    <location>
        <begin position="17"/>
        <end position="44"/>
    </location>
</feature>
<evidence type="ECO:0000313" key="4">
    <source>
        <dbReference type="Proteomes" id="UP000007015"/>
    </source>
</evidence>
<dbReference type="InterPro" id="IPR036397">
    <property type="entry name" value="RNaseH_sf"/>
</dbReference>
<protein>
    <recommendedName>
        <fullName evidence="2">RNase H type-1 domain-containing protein</fullName>
    </recommendedName>
</protein>
<dbReference type="InterPro" id="IPR044730">
    <property type="entry name" value="RNase_H-like_dom_plant"/>
</dbReference>